<keyword evidence="1" id="KW-0808">Transferase</keyword>
<sequence length="881" mass="101741">MNKKFMIIDGSSLIFRAFYAIRNLTTKDGIFTNGVYGFLNMYYRVVDEYKPDNICVVFDKSAPTFRHEDYEAYKGHRDKAPSELSSQFGILKDILNSLNVKFEEQDGYEADDIAGTLAKKAQEENYDTILVTGDKDYLQLVDENIKVLLTRRGITDVDEYNEESVEEKYELKPIQLIDVKGLMGDPSDNIPGVPGVGEKTALKLIREYDSIENVYANIDNISGKALKKKLEENETLAYLSKKLGTIFLEVPMDIDIEKYKIEEPNYEELKEKYEKLEFNSFIKKLPTEEIEYEEDFEYVFIKDSSKILDKLKKSKKDFAFHLFYNGSNYIHSKPEILSFKIIGEEKVYIYILKDEKELLDFKEIFENNSITKLSYDLKSDIYYLLRNGIDLKVPYEDLTVAEYLIDPSKNSYDIDKTAKLYLNRDLFSNEEIFGKGKKKKNLADIEEEQLGNYIGMYMSVTEDLRKTLTEIIEERQMHDLYFNVELPLIKVLASMEVEGFEVDAGYLTDLGDKFNEEILELEEKIYEDAGMEFNINSPKQLGEVLFDKLQLPVIKKTKTGYSTDAEVLDKLKGSHKIIERILRYRTVKKLTTTYIDGLIKLIGEDGRIHSTFNQTIAVTGRISSIDPNLQNIPVKTEEGRLIRKAFVAGEGKKLVDADYSQIELRVLAHLANDEVMLQFFKEGLDIHRKTASEVFNVDFDKVTSLDRSNAKAVNFGIVYGIGDYSLSQDLNITRKEAREYIENYLNTYKGIKKYMEEIVEVGKEQGYVETIMHRRRYIPELNSKNFNIRGFGERVALNTPIQGSAADIIKIAMIEVYNKLKEKNLKSKLILQVHDELIIEATEDEVEEVTNLLKEIMENAVKLKVDLKVDINIGDSWYESK</sequence>
<accession>A0AC61MQA0</accession>
<organism evidence="1 2">
    <name type="scientific">Miniphocaeibacter halophilus</name>
    <dbReference type="NCBI Taxonomy" id="2931922"/>
    <lineage>
        <taxon>Bacteria</taxon>
        <taxon>Bacillati</taxon>
        <taxon>Bacillota</taxon>
        <taxon>Tissierellia</taxon>
        <taxon>Tissierellales</taxon>
        <taxon>Peptoniphilaceae</taxon>
        <taxon>Miniphocaeibacter</taxon>
    </lineage>
</organism>
<keyword evidence="2" id="KW-1185">Reference proteome</keyword>
<dbReference type="Proteomes" id="UP000595814">
    <property type="component" value="Chromosome"/>
</dbReference>
<keyword evidence="1" id="KW-0548">Nucleotidyltransferase</keyword>
<evidence type="ECO:0000313" key="2">
    <source>
        <dbReference type="Proteomes" id="UP000595814"/>
    </source>
</evidence>
<dbReference type="EC" id="2.7.7.7" evidence="1"/>
<evidence type="ECO:0000313" key="1">
    <source>
        <dbReference type="EMBL" id="QQK07139.1"/>
    </source>
</evidence>
<protein>
    <submittedName>
        <fullName evidence="1">DNA polymerase I</fullName>
        <ecNumber evidence="1">2.7.7.7</ecNumber>
    </submittedName>
</protein>
<name>A0AC61MQA0_9FIRM</name>
<dbReference type="EMBL" id="CP066744">
    <property type="protein sequence ID" value="QQK07139.1"/>
    <property type="molecule type" value="Genomic_DNA"/>
</dbReference>
<gene>
    <name evidence="1" type="primary">polA</name>
    <name evidence="1" type="ORF">JFY71_07345</name>
</gene>
<proteinExistence type="predicted"/>
<reference evidence="1 2" key="1">
    <citation type="journal article" date="2022" name="Int. J. Syst. Evol. Microbiol.">
        <title>Miniphocaeibacter halophilus sp. nov., an ammonium-tolerant acetate-producing bacterium isolated from a biogas system.</title>
        <authorList>
            <person name="Schnurer A."/>
            <person name="Singh A."/>
            <person name="Bi S."/>
            <person name="Qiao W."/>
            <person name="Westerholm M."/>
        </authorList>
    </citation>
    <scope>NUCLEOTIDE SEQUENCE [LARGE SCALE GENOMIC DNA]</scope>
    <source>
        <strain evidence="1 2">AMB_01</strain>
    </source>
</reference>